<dbReference type="NCBIfam" id="TIGR02282">
    <property type="entry name" value="MltB"/>
    <property type="match status" value="1"/>
</dbReference>
<name>A0A4Q0YET0_9BACT</name>
<dbReference type="EMBL" id="PDKJ01000006">
    <property type="protein sequence ID" value="RXJ68144.1"/>
    <property type="molecule type" value="Genomic_DNA"/>
</dbReference>
<sequence length="345" mass="40736">MDYLMKKIFLKLFLIPILSTSIFANNIKDYTKNSEVQEFINELVKSYKFEKEKLAELFSKVKTQEKVLKYYFPTKEIKTNEDLRKLKKSRYGTWDDYEERFIGDERAKSGALFMKKHKKELLKAYKKYGVQPEYITAIIGIESQYGKHTGAYPVFDTLTTLAFEKNSRNKFFKSELKEFLLHTKRNDFNPREIKGSYAGATGMVQFMPSNLKKVAVDFNNDGKVDLNNEADAIGSVANYFYISGWDKKIPVATRVSYQGKRFEKFKTGFKYKYERIELVGIKPRSKNFHYPNKVHLVRLDRIKYDELWYGTKNFYVIGTYNRSTYYAMAVYQLAKKIKSEYKKLI</sequence>
<organism evidence="3 4">
    <name type="scientific">Halarcobacter ebronensis</name>
    <dbReference type="NCBI Taxonomy" id="1462615"/>
    <lineage>
        <taxon>Bacteria</taxon>
        <taxon>Pseudomonadati</taxon>
        <taxon>Campylobacterota</taxon>
        <taxon>Epsilonproteobacteria</taxon>
        <taxon>Campylobacterales</taxon>
        <taxon>Arcobacteraceae</taxon>
        <taxon>Halarcobacter</taxon>
    </lineage>
</organism>
<accession>A0A4Q0YET0</accession>
<feature type="domain" description="Transglycosylase SLT" evidence="2">
    <location>
        <begin position="33"/>
        <end position="335"/>
    </location>
</feature>
<dbReference type="GO" id="GO:0009253">
    <property type="term" value="P:peptidoglycan catabolic process"/>
    <property type="evidence" value="ECO:0007669"/>
    <property type="project" value="TreeGrafter"/>
</dbReference>
<dbReference type="PANTHER" id="PTHR30163">
    <property type="entry name" value="MEMBRANE-BOUND LYTIC MUREIN TRANSGLYCOSYLASE B"/>
    <property type="match status" value="1"/>
</dbReference>
<protein>
    <submittedName>
        <fullName evidence="3">Lytic murein transglycosylase B</fullName>
    </submittedName>
</protein>
<dbReference type="AlphaFoldDB" id="A0A4Q0YET0"/>
<dbReference type="Gene3D" id="1.10.530.10">
    <property type="match status" value="1"/>
</dbReference>
<dbReference type="InterPro" id="IPR031304">
    <property type="entry name" value="SLT_2"/>
</dbReference>
<dbReference type="PANTHER" id="PTHR30163:SF9">
    <property type="entry name" value="MEMBRANE-BOUND LYTIC MUREIN TRANSGLYCOSYLASE B"/>
    <property type="match status" value="1"/>
</dbReference>
<evidence type="ECO:0000259" key="2">
    <source>
        <dbReference type="Pfam" id="PF13406"/>
    </source>
</evidence>
<evidence type="ECO:0000313" key="3">
    <source>
        <dbReference type="EMBL" id="RXJ68144.1"/>
    </source>
</evidence>
<dbReference type="SUPFAM" id="SSF53955">
    <property type="entry name" value="Lysozyme-like"/>
    <property type="match status" value="1"/>
</dbReference>
<dbReference type="InterPro" id="IPR011757">
    <property type="entry name" value="Lytic_transglycosylase_MltB"/>
</dbReference>
<dbReference type="Proteomes" id="UP000290172">
    <property type="component" value="Unassembled WGS sequence"/>
</dbReference>
<dbReference type="InterPro" id="IPR043426">
    <property type="entry name" value="MltB-like"/>
</dbReference>
<dbReference type="Pfam" id="PF13406">
    <property type="entry name" value="SLT_2"/>
    <property type="match status" value="1"/>
</dbReference>
<evidence type="ECO:0000256" key="1">
    <source>
        <dbReference type="PIRSR" id="PIRSR611757-1"/>
    </source>
</evidence>
<reference evidence="3 4" key="1">
    <citation type="submission" date="2017-10" db="EMBL/GenBank/DDBJ databases">
        <title>Genomics of the genus Arcobacter.</title>
        <authorList>
            <person name="Perez-Cataluna A."/>
            <person name="Figueras M.J."/>
        </authorList>
    </citation>
    <scope>NUCLEOTIDE SEQUENCE [LARGE SCALE GENOMIC DNA]</scope>
    <source>
        <strain evidence="3 4">CECT 8993</strain>
    </source>
</reference>
<dbReference type="Gene3D" id="1.10.8.350">
    <property type="entry name" value="Bacterial muramidase"/>
    <property type="match status" value="1"/>
</dbReference>
<dbReference type="InterPro" id="IPR023346">
    <property type="entry name" value="Lysozyme-like_dom_sf"/>
</dbReference>
<dbReference type="CDD" id="cd13399">
    <property type="entry name" value="Slt35-like"/>
    <property type="match status" value="1"/>
</dbReference>
<feature type="active site" evidence="1">
    <location>
        <position position="142"/>
    </location>
</feature>
<proteinExistence type="predicted"/>
<comment type="caution">
    <text evidence="3">The sequence shown here is derived from an EMBL/GenBank/DDBJ whole genome shotgun (WGS) entry which is preliminary data.</text>
</comment>
<gene>
    <name evidence="3" type="primary">mltB</name>
    <name evidence="3" type="ORF">CRV08_07750</name>
</gene>
<dbReference type="GO" id="GO:0008933">
    <property type="term" value="F:peptidoglycan lytic transglycosylase activity"/>
    <property type="evidence" value="ECO:0007669"/>
    <property type="project" value="TreeGrafter"/>
</dbReference>
<evidence type="ECO:0000313" key="4">
    <source>
        <dbReference type="Proteomes" id="UP000290172"/>
    </source>
</evidence>